<reference evidence="3 4" key="1">
    <citation type="submission" date="2014-06" db="EMBL/GenBank/DDBJ databases">
        <title>Rhizobium pelagicum/R2-400B4.</title>
        <authorList>
            <person name="Kimes N.E."/>
            <person name="Lopez-Perez M."/>
        </authorList>
    </citation>
    <scope>NUCLEOTIDE SEQUENCE [LARGE SCALE GENOMIC DNA]</scope>
    <source>
        <strain evidence="3 4">R2-400B4</strain>
    </source>
</reference>
<dbReference type="Gene3D" id="3.40.190.10">
    <property type="entry name" value="Periplasmic binding protein-like II"/>
    <property type="match status" value="1"/>
</dbReference>
<dbReference type="Proteomes" id="UP000052167">
    <property type="component" value="Unassembled WGS sequence"/>
</dbReference>
<evidence type="ECO:0000256" key="1">
    <source>
        <dbReference type="SAM" id="SignalP"/>
    </source>
</evidence>
<protein>
    <submittedName>
        <fullName evidence="3">ABC transporter substrate-binding protein</fullName>
    </submittedName>
</protein>
<dbReference type="InterPro" id="IPR007210">
    <property type="entry name" value="ABC_Gly_betaine_transp_sub-bd"/>
</dbReference>
<evidence type="ECO:0000259" key="2">
    <source>
        <dbReference type="Pfam" id="PF04069"/>
    </source>
</evidence>
<keyword evidence="4" id="KW-1185">Reference proteome</keyword>
<dbReference type="GO" id="GO:0022857">
    <property type="term" value="F:transmembrane transporter activity"/>
    <property type="evidence" value="ECO:0007669"/>
    <property type="project" value="InterPro"/>
</dbReference>
<dbReference type="EMBL" id="JOKJ01000003">
    <property type="protein sequence ID" value="KEQ10282.1"/>
    <property type="molecule type" value="Genomic_DNA"/>
</dbReference>
<feature type="chain" id="PRO_5037081254" evidence="1">
    <location>
        <begin position="24"/>
        <end position="331"/>
    </location>
</feature>
<organism evidence="3 4">
    <name type="scientific">Pseudorhizobium pelagicum</name>
    <dbReference type="NCBI Taxonomy" id="1509405"/>
    <lineage>
        <taxon>Bacteria</taxon>
        <taxon>Pseudomonadati</taxon>
        <taxon>Pseudomonadota</taxon>
        <taxon>Alphaproteobacteria</taxon>
        <taxon>Hyphomicrobiales</taxon>
        <taxon>Rhizobiaceae</taxon>
        <taxon>Rhizobium/Agrobacterium group</taxon>
        <taxon>Pseudorhizobium</taxon>
    </lineage>
</organism>
<feature type="signal peptide" evidence="1">
    <location>
        <begin position="1"/>
        <end position="23"/>
    </location>
</feature>
<dbReference type="GO" id="GO:0043190">
    <property type="term" value="C:ATP-binding cassette (ABC) transporter complex"/>
    <property type="evidence" value="ECO:0007669"/>
    <property type="project" value="InterPro"/>
</dbReference>
<dbReference type="RefSeq" id="WP_037163490.1">
    <property type="nucleotide sequence ID" value="NZ_CAJXID010000001.1"/>
</dbReference>
<dbReference type="AlphaFoldDB" id="A0A922P0V2"/>
<sequence length="331" mass="35648">MRYPLAAAALVLGFCLRPGAAEAACGAVSIAKMNWGSAAVAAQIDKIILERGFGCTVTLVPGDTLPTFTSMDTAGTPDMAPEFWINAVRGELSRATAENRLVIGAEILADGAVEGWWVPKFILDANPQIRTVDDALARPDLFPAPAQPSRGAVHGCPHDWSCQATTANLFRAFGAGDKGFELVEPATAEELEASIAAAFETQTGWLGYYWAPTAILGKYEMAKLSFGVTHSKTEWDACTTVAGCANPERNAYPTSQAFTLVTQAFTEKAAEAMDYVNRRQWSNATISSVLAWQMENRASDQEAAEFFLDSHSDIWSQWVAPSVAQKITRQG</sequence>
<gene>
    <name evidence="3" type="ORF">GV68_15305</name>
</gene>
<evidence type="ECO:0000313" key="4">
    <source>
        <dbReference type="Proteomes" id="UP000052167"/>
    </source>
</evidence>
<dbReference type="SUPFAM" id="SSF53850">
    <property type="entry name" value="Periplasmic binding protein-like II"/>
    <property type="match status" value="1"/>
</dbReference>
<name>A0A922P0V2_9HYPH</name>
<dbReference type="Gene3D" id="3.40.190.100">
    <property type="entry name" value="Glycine betaine-binding periplasmic protein, domain 2"/>
    <property type="match status" value="1"/>
</dbReference>
<dbReference type="Pfam" id="PF04069">
    <property type="entry name" value="OpuAC"/>
    <property type="match status" value="1"/>
</dbReference>
<feature type="domain" description="ABC-type glycine betaine transport system substrate-binding" evidence="2">
    <location>
        <begin position="28"/>
        <end position="309"/>
    </location>
</feature>
<accession>A0A922P0V2</accession>
<comment type="caution">
    <text evidence="3">The sequence shown here is derived from an EMBL/GenBank/DDBJ whole genome shotgun (WGS) entry which is preliminary data.</text>
</comment>
<proteinExistence type="predicted"/>
<dbReference type="OrthoDB" id="9786266at2"/>
<evidence type="ECO:0000313" key="3">
    <source>
        <dbReference type="EMBL" id="KEQ10282.1"/>
    </source>
</evidence>
<keyword evidence="1" id="KW-0732">Signal</keyword>